<dbReference type="PANTHER" id="PTHR43179">
    <property type="entry name" value="RHAMNOSYLTRANSFERASE WBBL"/>
    <property type="match status" value="1"/>
</dbReference>
<evidence type="ECO:0000313" key="7">
    <source>
        <dbReference type="Proteomes" id="UP000698222"/>
    </source>
</evidence>
<dbReference type="EC" id="2.4.1.288" evidence="6"/>
<organism evidence="6 7">
    <name type="scientific">Brachybacterium fresconis</name>
    <dbReference type="NCBI Taxonomy" id="173363"/>
    <lineage>
        <taxon>Bacteria</taxon>
        <taxon>Bacillati</taxon>
        <taxon>Actinomycetota</taxon>
        <taxon>Actinomycetes</taxon>
        <taxon>Micrococcales</taxon>
        <taxon>Dermabacteraceae</taxon>
        <taxon>Brachybacterium</taxon>
    </lineage>
</organism>
<dbReference type="EMBL" id="JAGIOC010000001">
    <property type="protein sequence ID" value="MBP2408859.1"/>
    <property type="molecule type" value="Genomic_DNA"/>
</dbReference>
<feature type="compositionally biased region" description="Basic and acidic residues" evidence="5">
    <location>
        <begin position="9"/>
        <end position="20"/>
    </location>
</feature>
<feature type="compositionally biased region" description="Low complexity" evidence="5">
    <location>
        <begin position="592"/>
        <end position="601"/>
    </location>
</feature>
<keyword evidence="4 6" id="KW-0808">Transferase</keyword>
<name>A0ABS4YJF6_9MICO</name>
<accession>A0ABS4YJF6</accession>
<dbReference type="InterPro" id="IPR029044">
    <property type="entry name" value="Nucleotide-diphossugar_trans"/>
</dbReference>
<keyword evidence="3 6" id="KW-0328">Glycosyltransferase</keyword>
<evidence type="ECO:0000256" key="1">
    <source>
        <dbReference type="ARBA" id="ARBA00004776"/>
    </source>
</evidence>
<protein>
    <submittedName>
        <fullName evidence="6">Galactofuranosylgalactofuranosylrhamnosyl-N-acetylglucosaminyl-diphospho-decaprenol beta-1,5/1,6-galactofuranosyltransferase</fullName>
        <ecNumber evidence="6">2.4.1.288</ecNumber>
    </submittedName>
</protein>
<dbReference type="SUPFAM" id="SSF53448">
    <property type="entry name" value="Nucleotide-diphospho-sugar transferases"/>
    <property type="match status" value="1"/>
</dbReference>
<evidence type="ECO:0000256" key="5">
    <source>
        <dbReference type="SAM" id="MobiDB-lite"/>
    </source>
</evidence>
<feature type="region of interest" description="Disordered" evidence="5">
    <location>
        <begin position="1"/>
        <end position="46"/>
    </location>
</feature>
<dbReference type="PANTHER" id="PTHR43179:SF12">
    <property type="entry name" value="GALACTOFURANOSYLTRANSFERASE GLFT2"/>
    <property type="match status" value="1"/>
</dbReference>
<gene>
    <name evidence="6" type="ORF">JOF44_001762</name>
</gene>
<evidence type="ECO:0000256" key="3">
    <source>
        <dbReference type="ARBA" id="ARBA00022676"/>
    </source>
</evidence>
<proteinExistence type="inferred from homology"/>
<evidence type="ECO:0000313" key="6">
    <source>
        <dbReference type="EMBL" id="MBP2408859.1"/>
    </source>
</evidence>
<reference evidence="6 7" key="1">
    <citation type="submission" date="2021-03" db="EMBL/GenBank/DDBJ databases">
        <title>Sequencing the genomes of 1000 actinobacteria strains.</title>
        <authorList>
            <person name="Klenk H.-P."/>
        </authorList>
    </citation>
    <scope>NUCLEOTIDE SEQUENCE [LARGE SCALE GENOMIC DNA]</scope>
    <source>
        <strain evidence="6 7">DSM 14564</strain>
    </source>
</reference>
<dbReference type="Gene3D" id="3.90.550.60">
    <property type="match status" value="1"/>
</dbReference>
<comment type="pathway">
    <text evidence="1">Cell wall biogenesis; cell wall polysaccharide biosynthesis.</text>
</comment>
<comment type="similarity">
    <text evidence="2">Belongs to the glycosyltransferase 2 family.</text>
</comment>
<feature type="compositionally biased region" description="Pro residues" evidence="5">
    <location>
        <begin position="582"/>
        <end position="591"/>
    </location>
</feature>
<feature type="compositionally biased region" description="Polar residues" evidence="5">
    <location>
        <begin position="29"/>
        <end position="46"/>
    </location>
</feature>
<evidence type="ECO:0000256" key="4">
    <source>
        <dbReference type="ARBA" id="ARBA00022679"/>
    </source>
</evidence>
<dbReference type="GO" id="GO:0016757">
    <property type="term" value="F:glycosyltransferase activity"/>
    <property type="evidence" value="ECO:0007669"/>
    <property type="project" value="UniProtKB-KW"/>
</dbReference>
<keyword evidence="7" id="KW-1185">Reference proteome</keyword>
<comment type="caution">
    <text evidence="6">The sequence shown here is derived from an EMBL/GenBank/DDBJ whole genome shotgun (WGS) entry which is preliminary data.</text>
</comment>
<sequence>MQDARSGSRRPERPGRDRGADPSADGTPLTLQASPTVSSTSQDPSTSLWDRAFPAAWWRPVLAGRPVTVRVEGGAASLRGARNGRALRLGPIPEGRRELTADDLEADWLWIEGDATAVTWSIAAEATLPPVTVVVPTYRREADARRQADRFARMDVVTTVVVIDQGGTLAEDAAFTRLCAASDAIRLVSQENLGGSGGYARGMLEAADDPGAAVLFSDDDAVLSEESLRRMLTYQALAERPTILGTPLFSSVTPSYLVAHAESVRTGIFQWKPADSLGDGVDLAGTTPEQWTFLSPASAVNYTGWWGTLFPPGTVADLGLPAPLFLKWDDAEYGLRATAHGYAHAVLPGTSVHHPPWNAYRTQMTWTARVLHRNRLAIAAAYGAGRGVIGSSLLHQTKHILAGHLLTAELWQEGITAFRAGPDAWLGSDLRRARAEGAQVAETWHTEHDVDETATPTRTTPLPLLPAVGRALVRMLRPDQPPRVVLAVDADAVHWRTTMGADTVIITEDGRPLTAFTVRGSDARRALVRTASSHLDLAVNWGRLRRRYHRTLPRHTTADSWAALIGTDRATGARTPDDPIDPPRPIPPTDPTDPTTPTRRP</sequence>
<dbReference type="Proteomes" id="UP000698222">
    <property type="component" value="Unassembled WGS sequence"/>
</dbReference>
<feature type="region of interest" description="Disordered" evidence="5">
    <location>
        <begin position="567"/>
        <end position="601"/>
    </location>
</feature>
<evidence type="ECO:0000256" key="2">
    <source>
        <dbReference type="ARBA" id="ARBA00006739"/>
    </source>
</evidence>
<dbReference type="Pfam" id="PF13641">
    <property type="entry name" value="Glyco_tranf_2_3"/>
    <property type="match status" value="1"/>
</dbReference>
<dbReference type="RefSeq" id="WP_209889919.1">
    <property type="nucleotide sequence ID" value="NZ_BAAAJV010000005.1"/>
</dbReference>